<organism evidence="1 2">
    <name type="scientific">Caenorhabditis auriculariae</name>
    <dbReference type="NCBI Taxonomy" id="2777116"/>
    <lineage>
        <taxon>Eukaryota</taxon>
        <taxon>Metazoa</taxon>
        <taxon>Ecdysozoa</taxon>
        <taxon>Nematoda</taxon>
        <taxon>Chromadorea</taxon>
        <taxon>Rhabditida</taxon>
        <taxon>Rhabditina</taxon>
        <taxon>Rhabditomorpha</taxon>
        <taxon>Rhabditoidea</taxon>
        <taxon>Rhabditidae</taxon>
        <taxon>Peloderinae</taxon>
        <taxon>Caenorhabditis</taxon>
    </lineage>
</organism>
<dbReference type="EMBL" id="CAJGYM010000128">
    <property type="protein sequence ID" value="CAD6198516.1"/>
    <property type="molecule type" value="Genomic_DNA"/>
</dbReference>
<gene>
    <name evidence="1" type="ORF">CAUJ_LOCUS14422</name>
</gene>
<comment type="caution">
    <text evidence="1">The sequence shown here is derived from an EMBL/GenBank/DDBJ whole genome shotgun (WGS) entry which is preliminary data.</text>
</comment>
<dbReference type="AlphaFoldDB" id="A0A8S1HPE5"/>
<keyword evidence="2" id="KW-1185">Reference proteome</keyword>
<dbReference type="Proteomes" id="UP000835052">
    <property type="component" value="Unassembled WGS sequence"/>
</dbReference>
<name>A0A8S1HPE5_9PELO</name>
<reference evidence="1" key="1">
    <citation type="submission" date="2020-10" db="EMBL/GenBank/DDBJ databases">
        <authorList>
            <person name="Kikuchi T."/>
        </authorList>
    </citation>
    <scope>NUCLEOTIDE SEQUENCE</scope>
    <source>
        <strain evidence="1">NKZ352</strain>
    </source>
</reference>
<sequence length="94" mass="10302">MNFTPVYIGTHPVDLPQSYPINTNPVLPGVVDPVTHDVSTSDDTPTGHFINQQRYDTYKEKIGNFANDDGATCFQTTDTIGKEMTARMGTISGH</sequence>
<proteinExistence type="predicted"/>
<accession>A0A8S1HPE5</accession>
<protein>
    <submittedName>
        <fullName evidence="1">Uncharacterized protein</fullName>
    </submittedName>
</protein>
<evidence type="ECO:0000313" key="2">
    <source>
        <dbReference type="Proteomes" id="UP000835052"/>
    </source>
</evidence>
<evidence type="ECO:0000313" key="1">
    <source>
        <dbReference type="EMBL" id="CAD6198516.1"/>
    </source>
</evidence>